<evidence type="ECO:0000256" key="5">
    <source>
        <dbReference type="PROSITE-ProRule" id="PRU00810"/>
    </source>
</evidence>
<feature type="region of interest" description="Disordered" evidence="6">
    <location>
        <begin position="1334"/>
        <end position="1364"/>
    </location>
</feature>
<dbReference type="PANTHER" id="PTHR16088:SF3">
    <property type="entry name" value="GON-4-LIKE PROTEIN"/>
    <property type="match status" value="1"/>
</dbReference>
<protein>
    <recommendedName>
        <fullName evidence="9">GON-4-like protein</fullName>
    </recommendedName>
</protein>
<feature type="compositionally biased region" description="Basic residues" evidence="6">
    <location>
        <begin position="1597"/>
        <end position="1609"/>
    </location>
</feature>
<feature type="compositionally biased region" description="Polar residues" evidence="6">
    <location>
        <begin position="534"/>
        <end position="546"/>
    </location>
</feature>
<feature type="compositionally biased region" description="Polar residues" evidence="6">
    <location>
        <begin position="1514"/>
        <end position="1528"/>
    </location>
</feature>
<gene>
    <name evidence="7" type="ORF">MNOR_LOCUS25047</name>
</gene>
<organism evidence="7 8">
    <name type="scientific">Meganyctiphanes norvegica</name>
    <name type="common">Northern krill</name>
    <name type="synonym">Thysanopoda norvegica</name>
    <dbReference type="NCBI Taxonomy" id="48144"/>
    <lineage>
        <taxon>Eukaryota</taxon>
        <taxon>Metazoa</taxon>
        <taxon>Ecdysozoa</taxon>
        <taxon>Arthropoda</taxon>
        <taxon>Crustacea</taxon>
        <taxon>Multicrustacea</taxon>
        <taxon>Malacostraca</taxon>
        <taxon>Eumalacostraca</taxon>
        <taxon>Eucarida</taxon>
        <taxon>Euphausiacea</taxon>
        <taxon>Euphausiidae</taxon>
        <taxon>Meganyctiphanes</taxon>
    </lineage>
</organism>
<keyword evidence="8" id="KW-1185">Reference proteome</keyword>
<keyword evidence="2" id="KW-0805">Transcription regulation</keyword>
<comment type="subcellular location">
    <subcellularLocation>
        <location evidence="1 5">Nucleus</location>
    </subcellularLocation>
</comment>
<feature type="region of interest" description="Disordered" evidence="6">
    <location>
        <begin position="1473"/>
        <end position="1528"/>
    </location>
</feature>
<evidence type="ECO:0000256" key="4">
    <source>
        <dbReference type="ARBA" id="ARBA00023242"/>
    </source>
</evidence>
<dbReference type="Proteomes" id="UP001497623">
    <property type="component" value="Unassembled WGS sequence"/>
</dbReference>
<feature type="compositionally biased region" description="Acidic residues" evidence="6">
    <location>
        <begin position="551"/>
        <end position="562"/>
    </location>
</feature>
<dbReference type="Gene3D" id="1.20.1160.11">
    <property type="entry name" value="Paired amphipathic helix"/>
    <property type="match status" value="1"/>
</dbReference>
<dbReference type="EMBL" id="CAXKWB010023473">
    <property type="protein sequence ID" value="CAL4125305.1"/>
    <property type="molecule type" value="Genomic_DNA"/>
</dbReference>
<keyword evidence="3" id="KW-0804">Transcription</keyword>
<evidence type="ECO:0000256" key="1">
    <source>
        <dbReference type="ARBA" id="ARBA00004123"/>
    </source>
</evidence>
<evidence type="ECO:0000256" key="3">
    <source>
        <dbReference type="ARBA" id="ARBA00023163"/>
    </source>
</evidence>
<feature type="region of interest" description="Disordered" evidence="6">
    <location>
        <begin position="531"/>
        <end position="614"/>
    </location>
</feature>
<dbReference type="GO" id="GO:0003712">
    <property type="term" value="F:transcription coregulator activity"/>
    <property type="evidence" value="ECO:0007669"/>
    <property type="project" value="TreeGrafter"/>
</dbReference>
<feature type="non-terminal residue" evidence="7">
    <location>
        <position position="2144"/>
    </location>
</feature>
<feature type="region of interest" description="Disordered" evidence="6">
    <location>
        <begin position="354"/>
        <end position="392"/>
    </location>
</feature>
<dbReference type="SUPFAM" id="SSF47762">
    <property type="entry name" value="PAH2 domain"/>
    <property type="match status" value="1"/>
</dbReference>
<feature type="region of interest" description="Disordered" evidence="6">
    <location>
        <begin position="178"/>
        <end position="315"/>
    </location>
</feature>
<comment type="caution">
    <text evidence="7">The sequence shown here is derived from an EMBL/GenBank/DDBJ whole genome shotgun (WGS) entry which is preliminary data.</text>
</comment>
<sequence>MCHKSQPVYIASLPLLEQDAPTGTKPIYELCSRIHFQYWVLLRSLMAAKIFRDKDFQQPILVNNCLIPFDRKCAMPVYNMDIQNSFKPKSEKLRASVLAQECIGHIKRNTSRFCHNRKIMLVLTEEISLYELAILHNCGLITQSAPSNYMPLNYMNFAKFNLRQKLWLKPAEMICGKENNAKNPTGDEIGSMMDLNEKNVGSDKRREIEEEFDKTHANEEGIEEEEIEEEESDAEEEEEEQSEGEEEESEVEEEEEEELDSSIDNEEESDINDEEDEDSGEGEEDESDESEEEEEVEEEEEDKDEASQTENLLKELSFLNESCAKQSSLRTPRKTRKQFNDSLNASLGNIFSPLQNLLQSKKKGSTQKKRCKQDSPSPNKEHRGLKRLKFDGNGHKDIGDFIIDDDSQDGKLTIADVPTPSPRKRKNQVSPDKKNKQRKHIDNTELPQEVIELLQSGIDDMLEEKAQKSHLTATHVKNIIKTVMTDENVLSMVRNTVYGSQEETMAIMPKLTRAKMKELCNQELGPINMWAGLPNSSPGNSETQALVGTDFPDEDEDEEYNPDIDSQLISDDESFMSTNGGSEFGSCRSTPTTPSTPLSSRYNPTTPHSTSTQGTPRLQRIQMLQTGSAKKKASVQRSLDFEKMMEDGNLISDRTRSKISLNETPLETLELAFKPPDITAGMYETECDDEDWANFLNDFIQPLNTAEGQEDEEADPEYIYFDGDKLDDEAIENAAEEFRHDRASRISKKEYNTLINDLLDSFDPGSDDETPTKPPQFVHPNEIKKFPFPPKICQRKHGQDQKDVPLDAIWVEVMIPQFSPQQLEVLRCQMNQHVQLLCTTAIMCHGQPALENIAGHCTNYLHELQSSFQTSSASYNSYYNTPNLSAAISTIEAIERTSKDQGKTEIIKKKITIPSELVKIILSSQAFLYPQYLPVRMFQDLTEKKTNKTNAFLLSEDYLLASGLHLYLETDESNRMKDESNRIKKAKSMRDALTKISNTILVNKSVNQLQIRIKNLRAKRGDPNNPVLQYFKNGKIELPTAKYEPLPPLAGCPVAMYPPEVLDETWRDVVSEREPIAEPVQPVTNVLPINDNIYIIRGIDEGDASAISTQNSTVPISLPPCASTVSESSFISTQNATIPLSEPVCAPALGNVPKVSPQNGTIPISVHPCAPASVNIPLLSSQNSTIPISVPPFSPTQKDKDNGSTQKIANDNVILNKNETELDHGTDADDVKIDDSFERFLKSPLSKKSASRVQQKSQDLTVEGNERSFSHLHKSENYITSKAIGKPIECMDTSEMETDNQISIGNANLKEKLLALDQGIKVTSDKIDQKVTIDKTPRRDKISSGSTSSEGINEQDIPISPSSSMDINASPFRSIFNTPIAKGLKLVPYAMSPSPESRNSLFGAVAPTISTPPKCPSSVKVLGLSNLNLSPMGGETPVLSDYFNIAPSSPGSTLNTPEKVTITAYPLFTNITGPSKCADRDNRDHGDNNHRDESEGMESSERQSGSTKPHESDLQTTPLPSAVSGQTQNSNVTFVTSVYDGPILTTPPIVNQQMNLPESSYHRKPTTPKTIAAKPWSPLKGSPHKTSPMKQVSPILRKYRKMSPHKRKLSPTFRKLQPLLPKSSPQKHKRRLLAPKATLSMTLSTSQIGSLSKQKSNENANVGTSSQQQQQQEVSGVGSREEDDDFEEDSMGEDEDEDDDDESAQQQEEHLAALLKASSTITGRGRGSDSTERKGDHLGPGERRLNKQQRRLQARITALSTTMDHFTESKVYAKSYMARVRQVLVDKDPAMFQEFLSVLNKFNCNENSPVNLYKIICDLLSDLPYLAEEFIAFLQPHQAIELGKYDKYCTIHRMMDFLEKLELQFSSEPVHFQKIVRLLQNLSVSKEEPTLEEVKTSMAAVLRYPHLVEAFTQCFPQELPPPSLPTDFEEVDLDAPGSPDSAEHITLPEYELPCTPNSPERCTCPCHASSSNTATSHTASAPQATQHCQSCAIRFSEGRVFLQCGKTLRPAKVIYHVQKKEEKDEVVEAGTDGKEDKTGIQRGQDCSNIPKNVISQEAEIPPNDKKSNSDVPDVGCEKTSNVVLTTSALTTSSTSEVIPITTNPIISNTSASKSWTVDEDRVLLTTVQLVGNPAETVFQEISQK</sequence>
<evidence type="ECO:0000256" key="6">
    <source>
        <dbReference type="SAM" id="MobiDB-lite"/>
    </source>
</evidence>
<feature type="compositionally biased region" description="Basic residues" evidence="6">
    <location>
        <begin position="360"/>
        <end position="371"/>
    </location>
</feature>
<evidence type="ECO:0008006" key="9">
    <source>
        <dbReference type="Google" id="ProtNLM"/>
    </source>
</evidence>
<evidence type="ECO:0000313" key="8">
    <source>
        <dbReference type="Proteomes" id="UP001497623"/>
    </source>
</evidence>
<keyword evidence="4 5" id="KW-0539">Nucleus</keyword>
<accession>A0AAV2RIB7</accession>
<feature type="compositionally biased region" description="Basic and acidic residues" evidence="6">
    <location>
        <begin position="1477"/>
        <end position="1494"/>
    </location>
</feature>
<evidence type="ECO:0000256" key="2">
    <source>
        <dbReference type="ARBA" id="ARBA00023015"/>
    </source>
</evidence>
<feature type="region of interest" description="Disordered" evidence="6">
    <location>
        <begin position="1560"/>
        <end position="1748"/>
    </location>
</feature>
<proteinExistence type="predicted"/>
<feature type="compositionally biased region" description="Polar residues" evidence="6">
    <location>
        <begin position="1343"/>
        <end position="1352"/>
    </location>
</feature>
<feature type="compositionally biased region" description="Basic and acidic residues" evidence="6">
    <location>
        <begin position="1726"/>
        <end position="1745"/>
    </location>
</feature>
<evidence type="ECO:0000313" key="7">
    <source>
        <dbReference type="EMBL" id="CAL4125305.1"/>
    </source>
</evidence>
<dbReference type="InterPro" id="IPR003822">
    <property type="entry name" value="PAH"/>
</dbReference>
<dbReference type="PROSITE" id="PS51477">
    <property type="entry name" value="PAH"/>
    <property type="match status" value="1"/>
</dbReference>
<dbReference type="PANTHER" id="PTHR16088">
    <property type="entry name" value="YY1 ASSOCIATED PROTEIN-RELATED"/>
    <property type="match status" value="1"/>
</dbReference>
<feature type="compositionally biased region" description="Low complexity" evidence="6">
    <location>
        <begin position="1662"/>
        <end position="1678"/>
    </location>
</feature>
<feature type="compositionally biased region" description="Polar residues" evidence="6">
    <location>
        <begin position="1639"/>
        <end position="1661"/>
    </location>
</feature>
<reference evidence="7 8" key="1">
    <citation type="submission" date="2024-05" db="EMBL/GenBank/DDBJ databases">
        <authorList>
            <person name="Wallberg A."/>
        </authorList>
    </citation>
    <scope>NUCLEOTIDE SEQUENCE [LARGE SCALE GENOMIC DNA]</scope>
</reference>
<feature type="compositionally biased region" description="Low complexity" evidence="6">
    <location>
        <begin position="589"/>
        <end position="600"/>
    </location>
</feature>
<dbReference type="InterPro" id="IPR052435">
    <property type="entry name" value="YY1-Transcr_Regul"/>
</dbReference>
<feature type="compositionally biased region" description="Acidic residues" evidence="6">
    <location>
        <begin position="1681"/>
        <end position="1703"/>
    </location>
</feature>
<dbReference type="GO" id="GO:0005634">
    <property type="term" value="C:nucleus"/>
    <property type="evidence" value="ECO:0007669"/>
    <property type="project" value="UniProtKB-SubCell"/>
</dbReference>
<feature type="compositionally biased region" description="Basic and acidic residues" evidence="6">
    <location>
        <begin position="195"/>
        <end position="219"/>
    </location>
</feature>
<name>A0AAV2RIB7_MEGNR</name>
<dbReference type="GO" id="GO:0006355">
    <property type="term" value="P:regulation of DNA-templated transcription"/>
    <property type="evidence" value="ECO:0007669"/>
    <property type="project" value="InterPro"/>
</dbReference>
<feature type="region of interest" description="Disordered" evidence="6">
    <location>
        <begin position="411"/>
        <end position="444"/>
    </location>
</feature>
<dbReference type="InterPro" id="IPR036600">
    <property type="entry name" value="PAH_sf"/>
</dbReference>
<feature type="compositionally biased region" description="Acidic residues" evidence="6">
    <location>
        <begin position="220"/>
        <end position="304"/>
    </location>
</feature>
<feature type="compositionally biased region" description="Polar residues" evidence="6">
    <location>
        <begin position="601"/>
        <end position="614"/>
    </location>
</feature>